<dbReference type="Proteomes" id="UP000267223">
    <property type="component" value="Unassembled WGS sequence"/>
</dbReference>
<evidence type="ECO:0000313" key="5">
    <source>
        <dbReference type="Proteomes" id="UP000267223"/>
    </source>
</evidence>
<dbReference type="PANTHER" id="PTHR43736:SF1">
    <property type="entry name" value="DIHYDRONEOPTERIN TRIPHOSPHATE DIPHOSPHATASE"/>
    <property type="match status" value="1"/>
</dbReference>
<keyword evidence="5" id="KW-1185">Reference proteome</keyword>
<accession>A0A3M9NAD7</accession>
<dbReference type="RefSeq" id="WP_123121754.1">
    <property type="nucleotide sequence ID" value="NZ_RJJR01000014.1"/>
</dbReference>
<dbReference type="OrthoDB" id="9816289at2"/>
<gene>
    <name evidence="4" type="ORF">EFY79_16060</name>
</gene>
<organism evidence="4 5">
    <name type="scientific">Hanamia caeni</name>
    <dbReference type="NCBI Taxonomy" id="2294116"/>
    <lineage>
        <taxon>Bacteria</taxon>
        <taxon>Pseudomonadati</taxon>
        <taxon>Bacteroidota</taxon>
        <taxon>Chitinophagia</taxon>
        <taxon>Chitinophagales</taxon>
        <taxon>Chitinophagaceae</taxon>
        <taxon>Hanamia</taxon>
    </lineage>
</organism>
<feature type="domain" description="Nudix hydrolase" evidence="3">
    <location>
        <begin position="77"/>
        <end position="206"/>
    </location>
</feature>
<evidence type="ECO:0000259" key="3">
    <source>
        <dbReference type="PROSITE" id="PS51462"/>
    </source>
</evidence>
<dbReference type="InterPro" id="IPR000086">
    <property type="entry name" value="NUDIX_hydrolase_dom"/>
</dbReference>
<dbReference type="EMBL" id="RJJR01000014">
    <property type="protein sequence ID" value="RNI34213.1"/>
    <property type="molecule type" value="Genomic_DNA"/>
</dbReference>
<sequence length="207" mass="24054">MSYITIYFDNKPVFLCDEITPEINEYRRHPDAVFIDELSTAAINSLLHEIKKSQFHAGIIFDKDFQKLKRDFFKHFELIKAGGGLVKNNSGNMLLMFRRGKWDLPKGKLDEGESIEECALREVEEETGLHHLSLIKPLTITYHTYNLFGKHNLKETHWFLMHADGNENLIPQTEEDISEILWVEKQDLKKYLANTFPTIEIVLNCAG</sequence>
<dbReference type="PROSITE" id="PS51462">
    <property type="entry name" value="NUDIX"/>
    <property type="match status" value="1"/>
</dbReference>
<dbReference type="Pfam" id="PF00293">
    <property type="entry name" value="NUDIX"/>
    <property type="match status" value="1"/>
</dbReference>
<dbReference type="PROSITE" id="PS00893">
    <property type="entry name" value="NUDIX_BOX"/>
    <property type="match status" value="1"/>
</dbReference>
<protein>
    <submittedName>
        <fullName evidence="4">NUDIX domain-containing protein</fullName>
    </submittedName>
</protein>
<dbReference type="AlphaFoldDB" id="A0A3M9NAD7"/>
<evidence type="ECO:0000256" key="2">
    <source>
        <dbReference type="RuleBase" id="RU003476"/>
    </source>
</evidence>
<evidence type="ECO:0000256" key="1">
    <source>
        <dbReference type="ARBA" id="ARBA00022801"/>
    </source>
</evidence>
<evidence type="ECO:0000313" key="4">
    <source>
        <dbReference type="EMBL" id="RNI34213.1"/>
    </source>
</evidence>
<dbReference type="InterPro" id="IPR015797">
    <property type="entry name" value="NUDIX_hydrolase-like_dom_sf"/>
</dbReference>
<dbReference type="InterPro" id="IPR020084">
    <property type="entry name" value="NUDIX_hydrolase_CS"/>
</dbReference>
<reference evidence="4 5" key="1">
    <citation type="submission" date="2018-11" db="EMBL/GenBank/DDBJ databases">
        <title>Draft genome sequence of Ferruginibacter sp. BO-59.</title>
        <authorList>
            <person name="Im W.T."/>
        </authorList>
    </citation>
    <scope>NUCLEOTIDE SEQUENCE [LARGE SCALE GENOMIC DNA]</scope>
    <source>
        <strain evidence="4 5">BO-59</strain>
    </source>
</reference>
<dbReference type="PRINTS" id="PR00502">
    <property type="entry name" value="NUDIXFAMILY"/>
</dbReference>
<name>A0A3M9NAD7_9BACT</name>
<dbReference type="SUPFAM" id="SSF55811">
    <property type="entry name" value="Nudix"/>
    <property type="match status" value="1"/>
</dbReference>
<dbReference type="InterPro" id="IPR020476">
    <property type="entry name" value="Nudix_hydrolase"/>
</dbReference>
<dbReference type="CDD" id="cd03673">
    <property type="entry name" value="NUDIX_Ap6A_hydrolase"/>
    <property type="match status" value="1"/>
</dbReference>
<keyword evidence="1 2" id="KW-0378">Hydrolase</keyword>
<comment type="caution">
    <text evidence="4">The sequence shown here is derived from an EMBL/GenBank/DDBJ whole genome shotgun (WGS) entry which is preliminary data.</text>
</comment>
<proteinExistence type="inferred from homology"/>
<dbReference type="Gene3D" id="3.90.79.10">
    <property type="entry name" value="Nucleoside Triphosphate Pyrophosphohydrolase"/>
    <property type="match status" value="1"/>
</dbReference>
<dbReference type="GO" id="GO:0016787">
    <property type="term" value="F:hydrolase activity"/>
    <property type="evidence" value="ECO:0007669"/>
    <property type="project" value="UniProtKB-KW"/>
</dbReference>
<comment type="similarity">
    <text evidence="2">Belongs to the Nudix hydrolase family.</text>
</comment>
<dbReference type="PANTHER" id="PTHR43736">
    <property type="entry name" value="ADP-RIBOSE PYROPHOSPHATASE"/>
    <property type="match status" value="1"/>
</dbReference>